<dbReference type="Proteomes" id="UP000002009">
    <property type="component" value="Chromosome 1"/>
</dbReference>
<gene>
    <name evidence="2" type="ORF">MICPUN_98545</name>
</gene>
<dbReference type="AlphaFoldDB" id="C1FE05"/>
<feature type="chain" id="PRO_5002909439" evidence="1">
    <location>
        <begin position="25"/>
        <end position="538"/>
    </location>
</feature>
<sequence length="538" mass="60061">MLLLKVCASPRLVFLLSLVPYDLAADHFEQAHLDIINTFAEITNTKAALDGLNNSDTFAEVKTATTTVDRISLPHRHGGFGLTKPSDIADNALLSTWLACAPWLADTVPALRDITFRTRPQPAEPTGSRTRAVVRRHAEAQQAANTIPNDDIPEENGPLRGYAERCFRRVCDRGEEEKKLICPTAGSFSSSTAAFAGKNISIMQLQKKLTNEFHKRTLAKCITDANNPTGTNYGIDRTDIATHMTSLDGPHTVTWANVPPVSPAFRLRADTLSHLVHYLLNLPHPDFTNLKRDRYKTHCCARAHTINDARNIYSHILRTRTGNSGGSRKRTHDRTYAVLARHAARAGFAVYTEQRGVILAHHTRTNGKIPDFTIAREGGALESVDFTMATVLSCTHDATKPTPARHNRERANAHAGVGIKIAEARKTLEYPRELPANNKITIIATECTGRFSKSALEWCKDIARHQAERQRPLHLPGQNTTNEQGTYDPEDIKKFHYNVAEAQLELHRQNKEWCIGTIAKARHRHVDVEPEFDEMIWG</sequence>
<evidence type="ECO:0000313" key="3">
    <source>
        <dbReference type="Proteomes" id="UP000002009"/>
    </source>
</evidence>
<keyword evidence="1" id="KW-0732">Signal</keyword>
<organism evidence="2 3">
    <name type="scientific">Micromonas commoda (strain RCC299 / NOUM17 / CCMP2709)</name>
    <name type="common">Picoplanktonic green alga</name>
    <dbReference type="NCBI Taxonomy" id="296587"/>
    <lineage>
        <taxon>Eukaryota</taxon>
        <taxon>Viridiplantae</taxon>
        <taxon>Chlorophyta</taxon>
        <taxon>Mamiellophyceae</taxon>
        <taxon>Mamiellales</taxon>
        <taxon>Mamiellaceae</taxon>
        <taxon>Micromonas</taxon>
    </lineage>
</organism>
<feature type="signal peptide" evidence="1">
    <location>
        <begin position="1"/>
        <end position="24"/>
    </location>
</feature>
<accession>C1FE05</accession>
<reference evidence="2 3" key="1">
    <citation type="journal article" date="2009" name="Science">
        <title>Green evolution and dynamic adaptations revealed by genomes of the marine picoeukaryotes Micromonas.</title>
        <authorList>
            <person name="Worden A.Z."/>
            <person name="Lee J.H."/>
            <person name="Mock T."/>
            <person name="Rouze P."/>
            <person name="Simmons M.P."/>
            <person name="Aerts A.L."/>
            <person name="Allen A.E."/>
            <person name="Cuvelier M.L."/>
            <person name="Derelle E."/>
            <person name="Everett M.V."/>
            <person name="Foulon E."/>
            <person name="Grimwood J."/>
            <person name="Gundlach H."/>
            <person name="Henrissat B."/>
            <person name="Napoli C."/>
            <person name="McDonald S.M."/>
            <person name="Parker M.S."/>
            <person name="Rombauts S."/>
            <person name="Salamov A."/>
            <person name="Von Dassow P."/>
            <person name="Badger J.H."/>
            <person name="Coutinho P.M."/>
            <person name="Demir E."/>
            <person name="Dubchak I."/>
            <person name="Gentemann C."/>
            <person name="Eikrem W."/>
            <person name="Gready J.E."/>
            <person name="John U."/>
            <person name="Lanier W."/>
            <person name="Lindquist E.A."/>
            <person name="Lucas S."/>
            <person name="Mayer K.F."/>
            <person name="Moreau H."/>
            <person name="Not F."/>
            <person name="Otillar R."/>
            <person name="Panaud O."/>
            <person name="Pangilinan J."/>
            <person name="Paulsen I."/>
            <person name="Piegu B."/>
            <person name="Poliakov A."/>
            <person name="Robbens S."/>
            <person name="Schmutz J."/>
            <person name="Toulza E."/>
            <person name="Wyss T."/>
            <person name="Zelensky A."/>
            <person name="Zhou K."/>
            <person name="Armbrust E.V."/>
            <person name="Bhattacharya D."/>
            <person name="Goodenough U.W."/>
            <person name="Van de Peer Y."/>
            <person name="Grigoriev I.V."/>
        </authorList>
    </citation>
    <scope>NUCLEOTIDE SEQUENCE [LARGE SCALE GENOMIC DNA]</scope>
    <source>
        <strain evidence="3">RCC299 / NOUM17</strain>
    </source>
</reference>
<proteinExistence type="predicted"/>
<protein>
    <submittedName>
        <fullName evidence="2">Uncharacterized protein</fullName>
    </submittedName>
</protein>
<name>C1FE05_MICCC</name>
<evidence type="ECO:0000256" key="1">
    <source>
        <dbReference type="SAM" id="SignalP"/>
    </source>
</evidence>
<dbReference type="InParanoid" id="C1FE05"/>
<keyword evidence="3" id="KW-1185">Reference proteome</keyword>
<dbReference type="KEGG" id="mis:MICPUN_98545"/>
<dbReference type="EMBL" id="CP001574">
    <property type="protein sequence ID" value="ACO68877.1"/>
    <property type="molecule type" value="Genomic_DNA"/>
</dbReference>
<dbReference type="GeneID" id="8250538"/>
<dbReference type="RefSeq" id="XP_002507619.1">
    <property type="nucleotide sequence ID" value="XM_002507573.1"/>
</dbReference>
<evidence type="ECO:0000313" key="2">
    <source>
        <dbReference type="EMBL" id="ACO68877.1"/>
    </source>
</evidence>